<evidence type="ECO:0000313" key="2">
    <source>
        <dbReference type="EMBL" id="GGK78637.1"/>
    </source>
</evidence>
<accession>A0A830EPT7</accession>
<evidence type="ECO:0000313" key="3">
    <source>
        <dbReference type="Proteomes" id="UP000614221"/>
    </source>
</evidence>
<sequence length="69" mass="7649">MSTARIVGDGSSVADAHPAVEIDRSEPAQRWRYVCPNGHTDWDCTNNHIWGCGCRRQVEAGDDDVTPEH</sequence>
<reference evidence="2" key="1">
    <citation type="journal article" date="2014" name="Int. J. Syst. Evol. Microbiol.">
        <title>Complete genome sequence of Corynebacterium casei LMG S-19264T (=DSM 44701T), isolated from a smear-ripened cheese.</title>
        <authorList>
            <consortium name="US DOE Joint Genome Institute (JGI-PGF)"/>
            <person name="Walter F."/>
            <person name="Albersmeier A."/>
            <person name="Kalinowski J."/>
            <person name="Ruckert C."/>
        </authorList>
    </citation>
    <scope>NUCLEOTIDE SEQUENCE</scope>
    <source>
        <strain evidence="2">JCM 19018</strain>
    </source>
</reference>
<dbReference type="RefSeq" id="WP_004592169.1">
    <property type="nucleotide sequence ID" value="NZ_BMPD01000007.1"/>
</dbReference>
<feature type="region of interest" description="Disordered" evidence="1">
    <location>
        <begin position="1"/>
        <end position="21"/>
    </location>
</feature>
<organism evidence="2 3">
    <name type="scientific">Haloarcula sebkhae</name>
    <dbReference type="NCBI Taxonomy" id="932660"/>
    <lineage>
        <taxon>Archaea</taxon>
        <taxon>Methanobacteriati</taxon>
        <taxon>Methanobacteriota</taxon>
        <taxon>Stenosarchaea group</taxon>
        <taxon>Halobacteria</taxon>
        <taxon>Halobacteriales</taxon>
        <taxon>Haloarculaceae</taxon>
        <taxon>Haloarcula</taxon>
    </lineage>
</organism>
<dbReference type="EMBL" id="BMPD01000007">
    <property type="protein sequence ID" value="GGK78637.1"/>
    <property type="molecule type" value="Genomic_DNA"/>
</dbReference>
<evidence type="ECO:0000256" key="1">
    <source>
        <dbReference type="SAM" id="MobiDB-lite"/>
    </source>
</evidence>
<dbReference type="Proteomes" id="UP000614221">
    <property type="component" value="Unassembled WGS sequence"/>
</dbReference>
<protein>
    <submittedName>
        <fullName evidence="2">Uncharacterized protein</fullName>
    </submittedName>
</protein>
<proteinExistence type="predicted"/>
<gene>
    <name evidence="2" type="ORF">GCM10009067_33740</name>
</gene>
<name>A0A830EPT7_9EURY</name>
<comment type="caution">
    <text evidence="2">The sequence shown here is derived from an EMBL/GenBank/DDBJ whole genome shotgun (WGS) entry which is preliminary data.</text>
</comment>
<dbReference type="AlphaFoldDB" id="A0A830EPT7"/>
<dbReference type="OrthoDB" id="266394at2157"/>
<reference evidence="2" key="2">
    <citation type="submission" date="2020-09" db="EMBL/GenBank/DDBJ databases">
        <authorList>
            <person name="Sun Q."/>
            <person name="Ohkuma M."/>
        </authorList>
    </citation>
    <scope>NUCLEOTIDE SEQUENCE</scope>
    <source>
        <strain evidence="2">JCM 19018</strain>
    </source>
</reference>